<reference evidence="1 2" key="1">
    <citation type="journal article" date="2013" name="Genome Announc.">
        <title>Draft Genome Sequence of Desulfotignum phosphitoxidans DSM 13687 Strain FiPS-3.</title>
        <authorList>
            <person name="Poehlein A."/>
            <person name="Daniel R."/>
            <person name="Simeonova D.D."/>
        </authorList>
    </citation>
    <scope>NUCLEOTIDE SEQUENCE [LARGE SCALE GENOMIC DNA]</scope>
    <source>
        <strain evidence="1 2">DSM 13687</strain>
    </source>
</reference>
<keyword evidence="2" id="KW-1185">Reference proteome</keyword>
<evidence type="ECO:0000313" key="1">
    <source>
        <dbReference type="EMBL" id="EMS78846.1"/>
    </source>
</evidence>
<dbReference type="OrthoDB" id="9553337at2"/>
<sequence>MAEKSLFAFLDILGTKALIESGEFGDLHALDFVNPVGIAAQLIPSVRFAAFSDCVMISAHKNNHEDFISAISFCYSQWCADHVFVRGAISFDEIHWVDDSNTDARFKRLSNFTYARIHGKALVSAYKLEGSSGPGVLCFISDNASEFLQKKANFYILHWGQTDSLIWCNESDAHRLKGIFETLAENSTPGSEKHKHFRATMKYFQALTKNDAFFPDKFGLISEFRMTR</sequence>
<dbReference type="EMBL" id="APJX01000006">
    <property type="protein sequence ID" value="EMS78846.1"/>
    <property type="molecule type" value="Genomic_DNA"/>
</dbReference>
<dbReference type="RefSeq" id="WP_006966647.1">
    <property type="nucleotide sequence ID" value="NZ_APJX01000006.1"/>
</dbReference>
<protein>
    <submittedName>
        <fullName evidence="1">Uncharacterized protein</fullName>
    </submittedName>
</protein>
<dbReference type="AlphaFoldDB" id="S0G4I6"/>
<dbReference type="Proteomes" id="UP000014216">
    <property type="component" value="Unassembled WGS sequence"/>
</dbReference>
<comment type="caution">
    <text evidence="1">The sequence shown here is derived from an EMBL/GenBank/DDBJ whole genome shotgun (WGS) entry which is preliminary data.</text>
</comment>
<proteinExistence type="predicted"/>
<evidence type="ECO:0000313" key="2">
    <source>
        <dbReference type="Proteomes" id="UP000014216"/>
    </source>
</evidence>
<organism evidence="1 2">
    <name type="scientific">Desulfotignum phosphitoxidans DSM 13687</name>
    <dbReference type="NCBI Taxonomy" id="1286635"/>
    <lineage>
        <taxon>Bacteria</taxon>
        <taxon>Pseudomonadati</taxon>
        <taxon>Thermodesulfobacteriota</taxon>
        <taxon>Desulfobacteria</taxon>
        <taxon>Desulfobacterales</taxon>
        <taxon>Desulfobacteraceae</taxon>
        <taxon>Desulfotignum</taxon>
    </lineage>
</organism>
<accession>S0G4I6</accession>
<name>S0G4I6_9BACT</name>
<gene>
    <name evidence="1" type="ORF">Dpo_6c00450</name>
</gene>